<dbReference type="Pfam" id="PF16781">
    <property type="entry name" value="DUF5068"/>
    <property type="match status" value="1"/>
</dbReference>
<keyword evidence="2" id="KW-0732">Signal</keyword>
<sequence length="288" mass="31310">MKKWMSAIMILMVAILVAACGSDKSAEKETKTEPKQEQKAKKEEKQTTEKKTEEDTAANSEGKQTETPKTEEPKSDASESKQDSSTASSEKKAESSTKQTPKAQIAAPAISKAAFSTSNVAPVTGGKVTTVYGNYSSSFIKDFGSLTIRVNQYKVEKVENPTKTISVYSPESYMQKGGYVITLYFSIFNQTKQNLTYKPEQISLAGNSTVTGGSLDNFVPAKYHIKGSASDPYVFAPEKTAEGFVTYMLDEAKFQDLKANPRIAVPNPSKMDNKAVKGDDAVASIQVQ</sequence>
<dbReference type="InterPro" id="IPR031888">
    <property type="entry name" value="DUF5068"/>
</dbReference>
<evidence type="ECO:0000256" key="2">
    <source>
        <dbReference type="SAM" id="SignalP"/>
    </source>
</evidence>
<evidence type="ECO:0000313" key="4">
    <source>
        <dbReference type="Proteomes" id="UP000019249"/>
    </source>
</evidence>
<proteinExistence type="predicted"/>
<organism evidence="3 4">
    <name type="scientific">Listeria floridensis FSL S10-1187</name>
    <dbReference type="NCBI Taxonomy" id="1265817"/>
    <lineage>
        <taxon>Bacteria</taxon>
        <taxon>Bacillati</taxon>
        <taxon>Bacillota</taxon>
        <taxon>Bacilli</taxon>
        <taxon>Bacillales</taxon>
        <taxon>Listeriaceae</taxon>
        <taxon>Listeria</taxon>
    </lineage>
</organism>
<evidence type="ECO:0000313" key="3">
    <source>
        <dbReference type="EMBL" id="EUJ33075.1"/>
    </source>
</evidence>
<comment type="caution">
    <text evidence="3">The sequence shown here is derived from an EMBL/GenBank/DDBJ whole genome shotgun (WGS) entry which is preliminary data.</text>
</comment>
<feature type="chain" id="PRO_5046018751" description="DUF4352 domain-containing protein" evidence="2">
    <location>
        <begin position="19"/>
        <end position="288"/>
    </location>
</feature>
<name>A0ABN0RGT2_9LIST</name>
<evidence type="ECO:0008006" key="5">
    <source>
        <dbReference type="Google" id="ProtNLM"/>
    </source>
</evidence>
<reference evidence="3 4" key="1">
    <citation type="journal article" date="2014" name="Int. J. Syst. Evol. Microbiol.">
        <title>Listeria floridensis sp. nov., Listeria aquatica sp. nov., Listeria cornellensis sp. nov., Listeria riparia sp. nov. and Listeria grandensis sp. nov., from agricultural and natural environments.</title>
        <authorList>
            <person name="den Bakker H.C."/>
            <person name="Warchocki S."/>
            <person name="Wright E.M."/>
            <person name="Allred A.F."/>
            <person name="Ahlstrom C."/>
            <person name="Manuel C.S."/>
            <person name="Stasiewicz M.J."/>
            <person name="Burrell A."/>
            <person name="Roof S."/>
            <person name="Strawn L."/>
            <person name="Fortes E.D."/>
            <person name="Nightingale K.K."/>
            <person name="Kephart D."/>
            <person name="Wiedmann M."/>
        </authorList>
    </citation>
    <scope>NUCLEOTIDE SEQUENCE [LARGE SCALE GENOMIC DNA]</scope>
    <source>
        <strain evidence="3 4">FSL S10-1187</strain>
    </source>
</reference>
<accession>A0ABN0RGT2</accession>
<feature type="signal peptide" evidence="2">
    <location>
        <begin position="1"/>
        <end position="18"/>
    </location>
</feature>
<feature type="compositionally biased region" description="Basic and acidic residues" evidence="1">
    <location>
        <begin position="24"/>
        <end position="54"/>
    </location>
</feature>
<dbReference type="RefSeq" id="WP_036096792.1">
    <property type="nucleotide sequence ID" value="NZ_AODF01000008.1"/>
</dbReference>
<dbReference type="EMBL" id="AODF01000008">
    <property type="protein sequence ID" value="EUJ33075.1"/>
    <property type="molecule type" value="Genomic_DNA"/>
</dbReference>
<feature type="region of interest" description="Disordered" evidence="1">
    <location>
        <begin position="23"/>
        <end position="104"/>
    </location>
</feature>
<dbReference type="Gene3D" id="2.60.40.4170">
    <property type="match status" value="1"/>
</dbReference>
<evidence type="ECO:0000256" key="1">
    <source>
        <dbReference type="SAM" id="MobiDB-lite"/>
    </source>
</evidence>
<protein>
    <recommendedName>
        <fullName evidence="5">DUF4352 domain-containing protein</fullName>
    </recommendedName>
</protein>
<keyword evidence="4" id="KW-1185">Reference proteome</keyword>
<gene>
    <name evidence="3" type="ORF">MFLO_05760</name>
</gene>
<feature type="compositionally biased region" description="Basic and acidic residues" evidence="1">
    <location>
        <begin position="63"/>
        <end position="82"/>
    </location>
</feature>
<dbReference type="PROSITE" id="PS51257">
    <property type="entry name" value="PROKAR_LIPOPROTEIN"/>
    <property type="match status" value="1"/>
</dbReference>
<dbReference type="Proteomes" id="UP000019249">
    <property type="component" value="Unassembled WGS sequence"/>
</dbReference>